<accession>A0A849SK17</accession>
<dbReference type="EMBL" id="JABFRW010000146">
    <property type="protein sequence ID" value="NOT34791.1"/>
    <property type="molecule type" value="Genomic_DNA"/>
</dbReference>
<reference evidence="2 3" key="1">
    <citation type="submission" date="2020-04" db="EMBL/GenBank/DDBJ databases">
        <title>Metagenomic profiling of ammonia- and methane-oxidizing microorganisms in a Dutch drinking water treatment plant.</title>
        <authorList>
            <person name="Poghosyan L."/>
            <person name="Leucker S."/>
        </authorList>
    </citation>
    <scope>NUCLEOTIDE SEQUENCE [LARGE SCALE GENOMIC DNA]</scope>
    <source>
        <strain evidence="2">S-RSF-IL-03</strain>
    </source>
</reference>
<dbReference type="Proteomes" id="UP000580839">
    <property type="component" value="Unassembled WGS sequence"/>
</dbReference>
<dbReference type="AlphaFoldDB" id="A0A849SK17"/>
<gene>
    <name evidence="2" type="ORF">HOP12_11555</name>
</gene>
<proteinExistence type="predicted"/>
<comment type="caution">
    <text evidence="2">The sequence shown here is derived from an EMBL/GenBank/DDBJ whole genome shotgun (WGS) entry which is preliminary data.</text>
</comment>
<sequence>MSHEWRRDASPATAVLLLDPPDHAPAGRASPRRRGRPAIMSREEVLEMIRRLASRPEGLFRVHDTHGHVYARARRQFGSWAAAVRAAGENYAQVVAAARRRSAASRRQATETRE</sequence>
<evidence type="ECO:0000313" key="2">
    <source>
        <dbReference type="EMBL" id="NOT34791.1"/>
    </source>
</evidence>
<protein>
    <submittedName>
        <fullName evidence="2">Uncharacterized protein</fullName>
    </submittedName>
</protein>
<name>A0A849SK17_UNCEI</name>
<evidence type="ECO:0000313" key="3">
    <source>
        <dbReference type="Proteomes" id="UP000580839"/>
    </source>
</evidence>
<organism evidence="2 3">
    <name type="scientific">Eiseniibacteriota bacterium</name>
    <dbReference type="NCBI Taxonomy" id="2212470"/>
    <lineage>
        <taxon>Bacteria</taxon>
        <taxon>Candidatus Eiseniibacteriota</taxon>
    </lineage>
</organism>
<evidence type="ECO:0000256" key="1">
    <source>
        <dbReference type="SAM" id="MobiDB-lite"/>
    </source>
</evidence>
<feature type="region of interest" description="Disordered" evidence="1">
    <location>
        <begin position="1"/>
        <end position="39"/>
    </location>
</feature>